<organism evidence="13 14">
    <name type="scientific">Celerinatantimonas yamalensis</name>
    <dbReference type="NCBI Taxonomy" id="559956"/>
    <lineage>
        <taxon>Bacteria</taxon>
        <taxon>Pseudomonadati</taxon>
        <taxon>Pseudomonadota</taxon>
        <taxon>Gammaproteobacteria</taxon>
        <taxon>Celerinatantimonadaceae</taxon>
        <taxon>Celerinatantimonas</taxon>
    </lineage>
</organism>
<dbReference type="InterPro" id="IPR004090">
    <property type="entry name" value="Chemotax_Me-accpt_rcpt"/>
</dbReference>
<keyword evidence="2" id="KW-1003">Cell membrane</keyword>
<evidence type="ECO:0000256" key="8">
    <source>
        <dbReference type="ARBA" id="ARBA00029447"/>
    </source>
</evidence>
<dbReference type="Pfam" id="PF00672">
    <property type="entry name" value="HAMP"/>
    <property type="match status" value="1"/>
</dbReference>
<feature type="domain" description="Methyl-accepting transducer" evidence="11">
    <location>
        <begin position="364"/>
        <end position="600"/>
    </location>
</feature>
<evidence type="ECO:0000259" key="11">
    <source>
        <dbReference type="PROSITE" id="PS50111"/>
    </source>
</evidence>
<dbReference type="SUPFAM" id="SSF103190">
    <property type="entry name" value="Sensory domain-like"/>
    <property type="match status" value="1"/>
</dbReference>
<dbReference type="CDD" id="cd06225">
    <property type="entry name" value="HAMP"/>
    <property type="match status" value="1"/>
</dbReference>
<keyword evidence="3" id="KW-0145">Chemotaxis</keyword>
<dbReference type="Gene3D" id="1.10.287.950">
    <property type="entry name" value="Methyl-accepting chemotaxis protein"/>
    <property type="match status" value="1"/>
</dbReference>
<dbReference type="Pfam" id="PF00015">
    <property type="entry name" value="MCPsignal"/>
    <property type="match status" value="1"/>
</dbReference>
<dbReference type="PANTHER" id="PTHR32089">
    <property type="entry name" value="METHYL-ACCEPTING CHEMOTAXIS PROTEIN MCPB"/>
    <property type="match status" value="1"/>
</dbReference>
<feature type="transmembrane region" description="Helical" evidence="10">
    <location>
        <begin position="7"/>
        <end position="29"/>
    </location>
</feature>
<evidence type="ECO:0000256" key="9">
    <source>
        <dbReference type="PROSITE-ProRule" id="PRU00284"/>
    </source>
</evidence>
<gene>
    <name evidence="13" type="ORF">ABUE30_03100</name>
</gene>
<dbReference type="PROSITE" id="PS50885">
    <property type="entry name" value="HAMP"/>
    <property type="match status" value="1"/>
</dbReference>
<comment type="subcellular location">
    <subcellularLocation>
        <location evidence="1">Cell membrane</location>
        <topology evidence="1">Multi-pass membrane protein</topology>
    </subcellularLocation>
</comment>
<name>A0ABW9G3Z6_9GAMM</name>
<evidence type="ECO:0000259" key="12">
    <source>
        <dbReference type="PROSITE" id="PS50885"/>
    </source>
</evidence>
<keyword evidence="6 10" id="KW-0472">Membrane</keyword>
<dbReference type="CDD" id="cd12913">
    <property type="entry name" value="PDC1_MCP_like"/>
    <property type="match status" value="1"/>
</dbReference>
<keyword evidence="5 10" id="KW-1133">Transmembrane helix</keyword>
<evidence type="ECO:0000256" key="10">
    <source>
        <dbReference type="SAM" id="Phobius"/>
    </source>
</evidence>
<dbReference type="PROSITE" id="PS50111">
    <property type="entry name" value="CHEMOTAXIS_TRANSDUC_2"/>
    <property type="match status" value="1"/>
</dbReference>
<dbReference type="SMART" id="SM00283">
    <property type="entry name" value="MA"/>
    <property type="match status" value="1"/>
</dbReference>
<dbReference type="InterPro" id="IPR003660">
    <property type="entry name" value="HAMP_dom"/>
</dbReference>
<evidence type="ECO:0000256" key="6">
    <source>
        <dbReference type="ARBA" id="ARBA00023136"/>
    </source>
</evidence>
<keyword evidence="7 9" id="KW-0807">Transducer</keyword>
<dbReference type="InterPro" id="IPR029151">
    <property type="entry name" value="Sensor-like_sf"/>
</dbReference>
<evidence type="ECO:0000256" key="4">
    <source>
        <dbReference type="ARBA" id="ARBA00022692"/>
    </source>
</evidence>
<reference evidence="13 14" key="1">
    <citation type="journal article" date="2013" name="Int. J. Syst. Evol. Microbiol.">
        <title>Celerinatantimonas yamalensis sp. nov., a cold-adapted diazotrophic bacterium from a cold permafrost brine.</title>
        <authorList>
            <person name="Shcherbakova V."/>
            <person name="Chuvilskaya N."/>
            <person name="Rivkina E."/>
            <person name="Demidov N."/>
            <person name="Uchaeva V."/>
            <person name="Suetin S."/>
            <person name="Suzina N."/>
            <person name="Gilichinsky D."/>
        </authorList>
    </citation>
    <scope>NUCLEOTIDE SEQUENCE [LARGE SCALE GENOMIC DNA]</scope>
    <source>
        <strain evidence="13 14">C7</strain>
    </source>
</reference>
<dbReference type="CDD" id="cd11386">
    <property type="entry name" value="MCP_signal"/>
    <property type="match status" value="1"/>
</dbReference>
<dbReference type="Pfam" id="PF02743">
    <property type="entry name" value="dCache_1"/>
    <property type="match status" value="1"/>
</dbReference>
<comment type="similarity">
    <text evidence="8">Belongs to the methyl-accepting chemotaxis (MCP) protein family.</text>
</comment>
<evidence type="ECO:0000256" key="3">
    <source>
        <dbReference type="ARBA" id="ARBA00022500"/>
    </source>
</evidence>
<evidence type="ECO:0000313" key="14">
    <source>
        <dbReference type="Proteomes" id="UP001629953"/>
    </source>
</evidence>
<dbReference type="SUPFAM" id="SSF58104">
    <property type="entry name" value="Methyl-accepting chemotaxis protein (MCP) signaling domain"/>
    <property type="match status" value="1"/>
</dbReference>
<dbReference type="CDD" id="cd12912">
    <property type="entry name" value="PDC2_MCP_like"/>
    <property type="match status" value="1"/>
</dbReference>
<feature type="transmembrane region" description="Helical" evidence="10">
    <location>
        <begin position="281"/>
        <end position="308"/>
    </location>
</feature>
<dbReference type="PANTHER" id="PTHR32089:SF117">
    <property type="entry name" value="METHYL ACCEPTING SENSORY TRANSDUCER WITH CACHE_1 SMALL MOLECULE BINDING DOMAIN"/>
    <property type="match status" value="1"/>
</dbReference>
<accession>A0ABW9G3Z6</accession>
<proteinExistence type="inferred from homology"/>
<protein>
    <submittedName>
        <fullName evidence="13">Methyl-accepting chemotaxis protein</fullName>
    </submittedName>
</protein>
<dbReference type="SMART" id="SM00304">
    <property type="entry name" value="HAMP"/>
    <property type="match status" value="1"/>
</dbReference>
<keyword evidence="4 10" id="KW-0812">Transmembrane</keyword>
<dbReference type="Gene3D" id="3.30.450.20">
    <property type="entry name" value="PAS domain"/>
    <property type="match status" value="2"/>
</dbReference>
<feature type="domain" description="HAMP" evidence="12">
    <location>
        <begin position="305"/>
        <end position="359"/>
    </location>
</feature>
<dbReference type="InterPro" id="IPR004089">
    <property type="entry name" value="MCPsignal_dom"/>
</dbReference>
<comment type="caution">
    <text evidence="13">The sequence shown here is derived from an EMBL/GenBank/DDBJ whole genome shotgun (WGS) entry which is preliminary data.</text>
</comment>
<dbReference type="EMBL" id="JBEQCT010000001">
    <property type="protein sequence ID" value="MFM2484058.1"/>
    <property type="molecule type" value="Genomic_DNA"/>
</dbReference>
<evidence type="ECO:0000313" key="13">
    <source>
        <dbReference type="EMBL" id="MFM2484058.1"/>
    </source>
</evidence>
<evidence type="ECO:0000256" key="7">
    <source>
        <dbReference type="ARBA" id="ARBA00023224"/>
    </source>
</evidence>
<dbReference type="Proteomes" id="UP001629953">
    <property type="component" value="Unassembled WGS sequence"/>
</dbReference>
<keyword evidence="14" id="KW-1185">Reference proteome</keyword>
<dbReference type="PRINTS" id="PR00260">
    <property type="entry name" value="CHEMTRNSDUCR"/>
</dbReference>
<evidence type="ECO:0000256" key="1">
    <source>
        <dbReference type="ARBA" id="ARBA00004651"/>
    </source>
</evidence>
<evidence type="ECO:0000256" key="2">
    <source>
        <dbReference type="ARBA" id="ARBA00022475"/>
    </source>
</evidence>
<dbReference type="RefSeq" id="WP_408622200.1">
    <property type="nucleotide sequence ID" value="NZ_JBEQCT010000001.1"/>
</dbReference>
<sequence length="636" mass="69720">MKLSLQVKLITITILLLTVISLCFGYLAYSQLATSREESIRSESNAQAQAFILYLSTWAEDRQQTMAALATQLDAELKSAPVLNHQTTLRYLNQAKTSGSFALTFVGLNDGTMYRDNPSLDKKGYDPRVRSWYKSAKDLQKPLTTIPYVAVTGNKLAITFVYPLIVDGQYRGAIGGLFYMDKIIDKVLNLKIQGGGFALLLDKRDAIAAYRDKSMITKSPQKLSPFFSTQTLSSLDGHPSLHDLTIAGKKTLVYLDAIPNTNWILGFVMNKQILYAPINQLLWKTILVAATLLLLSIFFATILIRWLFKDLRQVSEGLANIASGNGDLTLRIQTTSQDEIGDLARNFNTFVEYLHGIISRLRSAGDNLVDEAKNAHQLSDASAQRVQHQQQEVTLVATAVHQMTAATQEIANNAAHTASTSDDAVHLSQTGLVQVNKSQESINLLANEIQETSSAISELDKHVQEIGSILSTISAIAEQTNLLALNAAIEAARAGEQGRGFAVVADEVRSLSQRTHLSTEEIRNMINVLQGATENAVNQMNSSHSTAQKSVTDSDAAKQSFIDIRQAIETINEMATQIATAAEEQTSVTAEINENTTNINVVSEQLSQTAQNGAKQAEILSEISERIRKDISVFKL</sequence>
<evidence type="ECO:0000256" key="5">
    <source>
        <dbReference type="ARBA" id="ARBA00022989"/>
    </source>
</evidence>
<dbReference type="InterPro" id="IPR033479">
    <property type="entry name" value="dCache_1"/>
</dbReference>